<sequence length="83" mass="9704">MRGVHRGAPRPRRGAPAPAVRPPVPRRLRGRVAEAPRHVPALPRQRRRRRRHRRRDPERQGRLRRRGVSRVRPARRALASTTS</sequence>
<reference evidence="2" key="2">
    <citation type="journal article" date="2015" name="Data Brief">
        <title>Shoot transcriptome of the giant reed, Arundo donax.</title>
        <authorList>
            <person name="Barrero R.A."/>
            <person name="Guerrero F.D."/>
            <person name="Moolhuijzen P."/>
            <person name="Goolsby J.A."/>
            <person name="Tidwell J."/>
            <person name="Bellgard S.E."/>
            <person name="Bellgard M.I."/>
        </authorList>
    </citation>
    <scope>NUCLEOTIDE SEQUENCE</scope>
    <source>
        <tissue evidence="2">Shoot tissue taken approximately 20 cm above the soil surface</tissue>
    </source>
</reference>
<feature type="compositionally biased region" description="Basic residues" evidence="1">
    <location>
        <begin position="62"/>
        <end position="75"/>
    </location>
</feature>
<feature type="region of interest" description="Disordered" evidence="1">
    <location>
        <begin position="1"/>
        <end position="83"/>
    </location>
</feature>
<protein>
    <submittedName>
        <fullName evidence="2">Uncharacterized protein</fullName>
    </submittedName>
</protein>
<accession>A0A0A8Z454</accession>
<feature type="compositionally biased region" description="Basic residues" evidence="1">
    <location>
        <begin position="44"/>
        <end position="54"/>
    </location>
</feature>
<organism evidence="2">
    <name type="scientific">Arundo donax</name>
    <name type="common">Giant reed</name>
    <name type="synonym">Donax arundinaceus</name>
    <dbReference type="NCBI Taxonomy" id="35708"/>
    <lineage>
        <taxon>Eukaryota</taxon>
        <taxon>Viridiplantae</taxon>
        <taxon>Streptophyta</taxon>
        <taxon>Embryophyta</taxon>
        <taxon>Tracheophyta</taxon>
        <taxon>Spermatophyta</taxon>
        <taxon>Magnoliopsida</taxon>
        <taxon>Liliopsida</taxon>
        <taxon>Poales</taxon>
        <taxon>Poaceae</taxon>
        <taxon>PACMAD clade</taxon>
        <taxon>Arundinoideae</taxon>
        <taxon>Arundineae</taxon>
        <taxon>Arundo</taxon>
    </lineage>
</organism>
<dbReference type="EMBL" id="GBRH01268303">
    <property type="protein sequence ID" value="JAD29592.1"/>
    <property type="molecule type" value="Transcribed_RNA"/>
</dbReference>
<evidence type="ECO:0000256" key="1">
    <source>
        <dbReference type="SAM" id="MobiDB-lite"/>
    </source>
</evidence>
<dbReference type="AlphaFoldDB" id="A0A0A8Z454"/>
<reference evidence="2" key="1">
    <citation type="submission" date="2014-09" db="EMBL/GenBank/DDBJ databases">
        <authorList>
            <person name="Magalhaes I.L.F."/>
            <person name="Oliveira U."/>
            <person name="Santos F.R."/>
            <person name="Vidigal T.H.D.A."/>
            <person name="Brescovit A.D."/>
            <person name="Santos A.J."/>
        </authorList>
    </citation>
    <scope>NUCLEOTIDE SEQUENCE</scope>
    <source>
        <tissue evidence="2">Shoot tissue taken approximately 20 cm above the soil surface</tissue>
    </source>
</reference>
<evidence type="ECO:0000313" key="2">
    <source>
        <dbReference type="EMBL" id="JAD29592.1"/>
    </source>
</evidence>
<feature type="compositionally biased region" description="Basic residues" evidence="1">
    <location>
        <begin position="1"/>
        <end position="13"/>
    </location>
</feature>
<name>A0A0A8Z454_ARUDO</name>
<proteinExistence type="predicted"/>